<keyword evidence="1" id="KW-1133">Transmembrane helix</keyword>
<evidence type="ECO:0000313" key="3">
    <source>
        <dbReference type="Proteomes" id="UP000035062"/>
    </source>
</evidence>
<feature type="transmembrane region" description="Helical" evidence="1">
    <location>
        <begin position="35"/>
        <end position="54"/>
    </location>
</feature>
<proteinExistence type="predicted"/>
<dbReference type="RefSeq" id="WP_008984419.1">
    <property type="nucleotide sequence ID" value="NZ_AKKU01000014.1"/>
</dbReference>
<evidence type="ECO:0000256" key="1">
    <source>
        <dbReference type="SAM" id="Phobius"/>
    </source>
</evidence>
<comment type="caution">
    <text evidence="2">The sequence shown here is derived from an EMBL/GenBank/DDBJ whole genome shotgun (WGS) entry which is preliminary data.</text>
</comment>
<reference evidence="2 3" key="1">
    <citation type="journal article" date="2012" name="J. Bacteriol.">
        <title>Genome Sequence of Pectin-Degrading Alishewanella agri, Isolated from Landfill Soil.</title>
        <authorList>
            <person name="Kim J."/>
            <person name="Jung J."/>
            <person name="Sung J.S."/>
            <person name="Chun J."/>
            <person name="Park W."/>
        </authorList>
    </citation>
    <scope>NUCLEOTIDE SEQUENCE [LARGE SCALE GENOMIC DNA]</scope>
    <source>
        <strain evidence="2 3">BL06</strain>
    </source>
</reference>
<dbReference type="PATRIC" id="fig|1195246.3.peg.1518"/>
<sequence>MVRLLFLLPILMCLGWYLFLRHYRIPLQQGKKGFIYIAAFNLILALILWLLLFLTNP</sequence>
<dbReference type="Proteomes" id="UP000035062">
    <property type="component" value="Unassembled WGS sequence"/>
</dbReference>
<dbReference type="EMBL" id="AKKU01000014">
    <property type="protein sequence ID" value="EIW89079.1"/>
    <property type="molecule type" value="Genomic_DNA"/>
</dbReference>
<feature type="transmembrane region" description="Helical" evidence="1">
    <location>
        <begin position="6"/>
        <end position="23"/>
    </location>
</feature>
<accession>I9P2R4</accession>
<keyword evidence="1" id="KW-0472">Membrane</keyword>
<organism evidence="2 3">
    <name type="scientific">Alishewanella agri BL06</name>
    <dbReference type="NCBI Taxonomy" id="1195246"/>
    <lineage>
        <taxon>Bacteria</taxon>
        <taxon>Pseudomonadati</taxon>
        <taxon>Pseudomonadota</taxon>
        <taxon>Gammaproteobacteria</taxon>
        <taxon>Alteromonadales</taxon>
        <taxon>Alteromonadaceae</taxon>
        <taxon>Alishewanella</taxon>
    </lineage>
</organism>
<keyword evidence="1" id="KW-0812">Transmembrane</keyword>
<dbReference type="AlphaFoldDB" id="I9P2R4"/>
<evidence type="ECO:0000313" key="2">
    <source>
        <dbReference type="EMBL" id="EIW89079.1"/>
    </source>
</evidence>
<gene>
    <name evidence="2" type="ORF">AGRI_07735</name>
</gene>
<keyword evidence="3" id="KW-1185">Reference proteome</keyword>
<name>I9P2R4_9ALTE</name>
<protein>
    <submittedName>
        <fullName evidence="2">Uncharacterized protein</fullName>
    </submittedName>
</protein>